<gene>
    <name evidence="2" type="ORF">HGA15_04225</name>
</gene>
<name>A0A846YC73_9NOCA</name>
<evidence type="ECO:0000313" key="2">
    <source>
        <dbReference type="EMBL" id="NKY55381.1"/>
    </source>
</evidence>
<dbReference type="AlphaFoldDB" id="A0A846YC73"/>
<dbReference type="GO" id="GO:1901135">
    <property type="term" value="P:carbohydrate derivative metabolic process"/>
    <property type="evidence" value="ECO:0007669"/>
    <property type="project" value="InterPro"/>
</dbReference>
<dbReference type="Proteomes" id="UP000570678">
    <property type="component" value="Unassembled WGS sequence"/>
</dbReference>
<proteinExistence type="predicted"/>
<accession>A0A846YC73</accession>
<comment type="caution">
    <text evidence="2">The sequence shown here is derived from an EMBL/GenBank/DDBJ whole genome shotgun (WGS) entry which is preliminary data.</text>
</comment>
<dbReference type="SUPFAM" id="SSF53697">
    <property type="entry name" value="SIS domain"/>
    <property type="match status" value="1"/>
</dbReference>
<feature type="region of interest" description="Disordered" evidence="1">
    <location>
        <begin position="339"/>
        <end position="359"/>
    </location>
</feature>
<reference evidence="2 3" key="1">
    <citation type="submission" date="2020-04" db="EMBL/GenBank/DDBJ databases">
        <title>MicrobeNet Type strains.</title>
        <authorList>
            <person name="Nicholson A.C."/>
        </authorList>
    </citation>
    <scope>NUCLEOTIDE SEQUENCE [LARGE SCALE GENOMIC DNA]</scope>
    <source>
        <strain evidence="2 3">JCM 3332</strain>
    </source>
</reference>
<dbReference type="EMBL" id="JAAXOT010000002">
    <property type="protein sequence ID" value="NKY55381.1"/>
    <property type="molecule type" value="Genomic_DNA"/>
</dbReference>
<dbReference type="GO" id="GO:0097367">
    <property type="term" value="F:carbohydrate derivative binding"/>
    <property type="evidence" value="ECO:0007669"/>
    <property type="project" value="InterPro"/>
</dbReference>
<evidence type="ECO:0000313" key="3">
    <source>
        <dbReference type="Proteomes" id="UP000570678"/>
    </source>
</evidence>
<dbReference type="RefSeq" id="WP_062973059.1">
    <property type="nucleotide sequence ID" value="NZ_JAAXOT010000002.1"/>
</dbReference>
<dbReference type="InterPro" id="IPR046348">
    <property type="entry name" value="SIS_dom_sf"/>
</dbReference>
<keyword evidence="3" id="KW-1185">Reference proteome</keyword>
<evidence type="ECO:0000256" key="1">
    <source>
        <dbReference type="SAM" id="MobiDB-lite"/>
    </source>
</evidence>
<sequence length="399" mass="40625">MIADTPVLDLDDAAMLEAADTGGALRSAASGGAQVRATAAAVAENALAGLAGLQPRSLLLVSGAGRAGRAAGLLVAALGDRAGLPLVPVSTVPSWAGPLDVVLVSGDDAGDPRLIDAVDRAVRRGAEVVVAAPNEGPLRAAAAGRAAVLEPRVPVLDANRLLRYLATGIAVLRAIAPARSSGDLPDLTDLADVLDTEALRDGPQHEVFHNPAKNLAARTQQRGLILAGDSPATTELAVHAAEVLLQSGGRTATAVDLSVAVAALPQLVDTATAAAPDYDPLFHDEQLDGPPPVEKKRIFLCSTDNDSPAARRKLALFGGAGGGTIDADLVTADIETVPADPSRAESGEPSPEPPTHAGTELERLAVLALRWEMTAAYLRLIGGRAVAGADPDRYDGGPY</sequence>
<protein>
    <submittedName>
        <fullName evidence="2">TobH protein</fullName>
    </submittedName>
</protein>
<organism evidence="2 3">
    <name type="scientific">Nocardia flavorosea</name>
    <dbReference type="NCBI Taxonomy" id="53429"/>
    <lineage>
        <taxon>Bacteria</taxon>
        <taxon>Bacillati</taxon>
        <taxon>Actinomycetota</taxon>
        <taxon>Actinomycetes</taxon>
        <taxon>Mycobacteriales</taxon>
        <taxon>Nocardiaceae</taxon>
        <taxon>Nocardia</taxon>
    </lineage>
</organism>